<organism evidence="1">
    <name type="scientific">uncultured organism</name>
    <dbReference type="NCBI Taxonomy" id="155900"/>
    <lineage>
        <taxon>unclassified sequences</taxon>
        <taxon>environmental samples</taxon>
    </lineage>
</organism>
<dbReference type="AlphaFoldDB" id="A0A5B8RDQ8"/>
<sequence>MSAVVDLLARLLNTADRRALARALVDRLGPGNRNKAFRRVHALVDDGACPPDLAERLLQAFPEDREALSIAIEQTRAERVAQRHAAMKALFRPHLFIRTERSRPRQITMFGLSGGVDRWLKLPLPEDIAERGTGVQRRLVREAVEAHAAECGEGHPVFSMGRTVGYLYRPRYEQSYAVSLDGRIVSGDQGLVNEPQSGVSIG</sequence>
<reference evidence="1" key="1">
    <citation type="submission" date="2019-06" db="EMBL/GenBank/DDBJ databases">
        <authorList>
            <person name="Murdoch R.W."/>
            <person name="Fathepure B."/>
        </authorList>
    </citation>
    <scope>NUCLEOTIDE SEQUENCE</scope>
</reference>
<gene>
    <name evidence="1" type="ORF">KBTEX_03072</name>
</gene>
<evidence type="ECO:0000313" key="1">
    <source>
        <dbReference type="EMBL" id="QEA06731.1"/>
    </source>
</evidence>
<proteinExistence type="predicted"/>
<name>A0A5B8RDQ8_9ZZZZ</name>
<dbReference type="EMBL" id="MN079165">
    <property type="protein sequence ID" value="QEA06731.1"/>
    <property type="molecule type" value="Genomic_DNA"/>
</dbReference>
<accession>A0A5B8RDQ8</accession>
<protein>
    <submittedName>
        <fullName evidence="1">Uncharacterized protein</fullName>
    </submittedName>
</protein>